<organism evidence="1 2">
    <name type="scientific">Acinetobacter soli</name>
    <dbReference type="NCBI Taxonomy" id="487316"/>
    <lineage>
        <taxon>Bacteria</taxon>
        <taxon>Pseudomonadati</taxon>
        <taxon>Pseudomonadota</taxon>
        <taxon>Gammaproteobacteria</taxon>
        <taxon>Moraxellales</taxon>
        <taxon>Moraxellaceae</taxon>
        <taxon>Acinetobacter</taxon>
    </lineage>
</organism>
<dbReference type="RefSeq" id="WP_310864762.1">
    <property type="nucleotide sequence ID" value="NZ_CP134206.1"/>
</dbReference>
<dbReference type="AlphaFoldDB" id="A0AB38YVW6"/>
<protein>
    <submittedName>
        <fullName evidence="1">DUF6236 family protein</fullName>
    </submittedName>
</protein>
<gene>
    <name evidence="1" type="ORF">RHP80_15660</name>
</gene>
<accession>A0AB38YVW6</accession>
<dbReference type="Proteomes" id="UP001256400">
    <property type="component" value="Chromosome"/>
</dbReference>
<dbReference type="InterPro" id="IPR046203">
    <property type="entry name" value="DUF6236"/>
</dbReference>
<name>A0AB38YVW6_9GAMM</name>
<dbReference type="EMBL" id="CP134206">
    <property type="protein sequence ID" value="WND05587.1"/>
    <property type="molecule type" value="Genomic_DNA"/>
</dbReference>
<reference evidence="1" key="1">
    <citation type="submission" date="2023-09" db="EMBL/GenBank/DDBJ databases">
        <title>Acinetobacter soli.</title>
        <authorList>
            <person name="Kim B."/>
            <person name="Kim D."/>
            <person name="Park D."/>
        </authorList>
    </citation>
    <scope>NUCLEOTIDE SEQUENCE</scope>
    <source>
        <strain evidence="1">2023.05</strain>
    </source>
</reference>
<proteinExistence type="predicted"/>
<evidence type="ECO:0000313" key="2">
    <source>
        <dbReference type="Proteomes" id="UP001256400"/>
    </source>
</evidence>
<sequence length="307" mass="34900">MSTQSNNNIIKFKRKRIKKGLILSGLGGVTNENGPVARELSNHDLMYYGLYWDNIIVTQIPLFHFTNEIIEQFKSNGVIDFYVNAPPEKGFNSAQMQTLALESLVACQSVKNQDKSIDWLIYNNVANDFNNLKSEDLLEQHAIRVEIAQCLPYPSTYVPIDVLRSFREKYIDELDRLHYTQYKLFELISSYDNNDRRELARQIEIAEFNRALDEYQAAFGARFPHYSLKPIITDIRSNKPSLWELGAILGDMALAGGSLSGAFSAGKILLNIFGTDQKVHEAKANSPQFHFISSAIEKGIILQKVKK</sequence>
<evidence type="ECO:0000313" key="1">
    <source>
        <dbReference type="EMBL" id="WND05587.1"/>
    </source>
</evidence>
<dbReference type="Pfam" id="PF19749">
    <property type="entry name" value="DUF6236"/>
    <property type="match status" value="1"/>
</dbReference>